<dbReference type="Proteomes" id="UP000499080">
    <property type="component" value="Unassembled WGS sequence"/>
</dbReference>
<dbReference type="AlphaFoldDB" id="A0A4Y2U7W9"/>
<gene>
    <name evidence="1" type="ORF">AVEN_89413_1</name>
</gene>
<evidence type="ECO:0000313" key="1">
    <source>
        <dbReference type="EMBL" id="GBO08898.1"/>
    </source>
</evidence>
<dbReference type="GO" id="GO:0003676">
    <property type="term" value="F:nucleic acid binding"/>
    <property type="evidence" value="ECO:0007669"/>
    <property type="project" value="InterPro"/>
</dbReference>
<protein>
    <submittedName>
        <fullName evidence="1">Uncharacterized protein</fullName>
    </submittedName>
</protein>
<proteinExistence type="predicted"/>
<dbReference type="OrthoDB" id="6432521at2759"/>
<dbReference type="Gene3D" id="3.30.420.10">
    <property type="entry name" value="Ribonuclease H-like superfamily/Ribonuclease H"/>
    <property type="match status" value="1"/>
</dbReference>
<keyword evidence="2" id="KW-1185">Reference proteome</keyword>
<organism evidence="1 2">
    <name type="scientific">Araneus ventricosus</name>
    <name type="common">Orbweaver spider</name>
    <name type="synonym">Epeira ventricosa</name>
    <dbReference type="NCBI Taxonomy" id="182803"/>
    <lineage>
        <taxon>Eukaryota</taxon>
        <taxon>Metazoa</taxon>
        <taxon>Ecdysozoa</taxon>
        <taxon>Arthropoda</taxon>
        <taxon>Chelicerata</taxon>
        <taxon>Arachnida</taxon>
        <taxon>Araneae</taxon>
        <taxon>Araneomorphae</taxon>
        <taxon>Entelegynae</taxon>
        <taxon>Araneoidea</taxon>
        <taxon>Araneidae</taxon>
        <taxon>Araneus</taxon>
    </lineage>
</organism>
<sequence>MEVDNSWPWNILWTVESHLHLQGSVNTQNCRIWARTNPFQMRLLPVLSQKVTMWCGFTAAFIVDTFFFEEIGPSGPVTSTINGARYESLLQNQLIPTLQQRGYVESTICMQDGAPPNIATPVMQVLYLHFGNDRIISHHYPTAWPQRSPDLNTCDFRL</sequence>
<name>A0A4Y2U7W9_ARAVE</name>
<reference evidence="1 2" key="1">
    <citation type="journal article" date="2019" name="Sci. Rep.">
        <title>Orb-weaving spider Araneus ventricosus genome elucidates the spidroin gene catalogue.</title>
        <authorList>
            <person name="Kono N."/>
            <person name="Nakamura H."/>
            <person name="Ohtoshi R."/>
            <person name="Moran D.A.P."/>
            <person name="Shinohara A."/>
            <person name="Yoshida Y."/>
            <person name="Fujiwara M."/>
            <person name="Mori M."/>
            <person name="Tomita M."/>
            <person name="Arakawa K."/>
        </authorList>
    </citation>
    <scope>NUCLEOTIDE SEQUENCE [LARGE SCALE GENOMIC DNA]</scope>
</reference>
<dbReference type="EMBL" id="BGPR01034498">
    <property type="protein sequence ID" value="GBO08898.1"/>
    <property type="molecule type" value="Genomic_DNA"/>
</dbReference>
<dbReference type="PANTHER" id="PTHR47326:SF1">
    <property type="entry name" value="HTH PSQ-TYPE DOMAIN-CONTAINING PROTEIN"/>
    <property type="match status" value="1"/>
</dbReference>
<comment type="caution">
    <text evidence="1">The sequence shown here is derived from an EMBL/GenBank/DDBJ whole genome shotgun (WGS) entry which is preliminary data.</text>
</comment>
<evidence type="ECO:0000313" key="2">
    <source>
        <dbReference type="Proteomes" id="UP000499080"/>
    </source>
</evidence>
<accession>A0A4Y2U7W9</accession>
<dbReference type="InterPro" id="IPR036397">
    <property type="entry name" value="RNaseH_sf"/>
</dbReference>
<dbReference type="PANTHER" id="PTHR47326">
    <property type="entry name" value="TRANSPOSABLE ELEMENT TC3 TRANSPOSASE-LIKE PROTEIN"/>
    <property type="match status" value="1"/>
</dbReference>